<dbReference type="InterPro" id="IPR000064">
    <property type="entry name" value="NLP_P60_dom"/>
</dbReference>
<evidence type="ECO:0000256" key="2">
    <source>
        <dbReference type="ARBA" id="ARBA00007074"/>
    </source>
</evidence>
<evidence type="ECO:0000256" key="1">
    <source>
        <dbReference type="ARBA" id="ARBA00004635"/>
    </source>
</evidence>
<accession>A0A329E952</accession>
<evidence type="ECO:0000256" key="8">
    <source>
        <dbReference type="ARBA" id="ARBA00023139"/>
    </source>
</evidence>
<comment type="subcellular location">
    <subcellularLocation>
        <location evidence="1">Membrane</location>
        <topology evidence="1">Lipid-anchor</topology>
    </subcellularLocation>
</comment>
<evidence type="ECO:0000256" key="9">
    <source>
        <dbReference type="ARBA" id="ARBA00023288"/>
    </source>
</evidence>
<dbReference type="PROSITE" id="PS51935">
    <property type="entry name" value="NLPC_P60"/>
    <property type="match status" value="1"/>
</dbReference>
<dbReference type="Proteomes" id="UP000248729">
    <property type="component" value="Unassembled WGS sequence"/>
</dbReference>
<dbReference type="PANTHER" id="PTHR47360">
    <property type="entry name" value="MUREIN DD-ENDOPEPTIDASE MEPS/MUREIN LD-CARBOXYPEPTIDASE"/>
    <property type="match status" value="1"/>
</dbReference>
<evidence type="ECO:0000313" key="11">
    <source>
        <dbReference type="EMBL" id="RAS61432.1"/>
    </source>
</evidence>
<comment type="caution">
    <text evidence="11">The sequence shown here is derived from an EMBL/GenBank/DDBJ whole genome shotgun (WGS) entry which is preliminary data.</text>
</comment>
<sequence>MTHLFHKPIIRRPMYWVFMVSLITGCAQNQSSKYLTTQDNVLLGSNSAIEKVTEREASFFSVYNQWQGVPYRLGGNNKNGIDCSAFVQIAYRDAWQLPLPRTTKSQSKIGESVKYDAAKYGDLVFFKTSKTTNHVGVYLGNLRFMHASTSQGVIISRLDNPYWASKFWQFRRVDSLTD</sequence>
<proteinExistence type="inferred from homology"/>
<dbReference type="RefSeq" id="WP_373863249.1">
    <property type="nucleotide sequence ID" value="NZ_QLTR01000018.1"/>
</dbReference>
<evidence type="ECO:0000256" key="6">
    <source>
        <dbReference type="ARBA" id="ARBA00022807"/>
    </source>
</evidence>
<feature type="domain" description="NlpC/P60" evidence="10">
    <location>
        <begin position="46"/>
        <end position="174"/>
    </location>
</feature>
<dbReference type="Gene3D" id="3.90.1720.10">
    <property type="entry name" value="endopeptidase domain like (from Nostoc punctiforme)"/>
    <property type="match status" value="1"/>
</dbReference>
<keyword evidence="3" id="KW-0645">Protease</keyword>
<dbReference type="Pfam" id="PF00877">
    <property type="entry name" value="NLPC_P60"/>
    <property type="match status" value="1"/>
</dbReference>
<evidence type="ECO:0000256" key="7">
    <source>
        <dbReference type="ARBA" id="ARBA00023136"/>
    </source>
</evidence>
<evidence type="ECO:0000259" key="10">
    <source>
        <dbReference type="PROSITE" id="PS51935"/>
    </source>
</evidence>
<dbReference type="GO" id="GO:0016020">
    <property type="term" value="C:membrane"/>
    <property type="evidence" value="ECO:0007669"/>
    <property type="project" value="UniProtKB-SubCell"/>
</dbReference>
<protein>
    <submittedName>
        <fullName evidence="11">Cell wall-associated NlpC family hydrolase</fullName>
    </submittedName>
</protein>
<keyword evidence="7" id="KW-0472">Membrane</keyword>
<keyword evidence="6" id="KW-0788">Thiol protease</keyword>
<keyword evidence="9" id="KW-0449">Lipoprotein</keyword>
<keyword evidence="4" id="KW-0732">Signal</keyword>
<evidence type="ECO:0000256" key="4">
    <source>
        <dbReference type="ARBA" id="ARBA00022729"/>
    </source>
</evidence>
<dbReference type="EMBL" id="QLTR01000018">
    <property type="protein sequence ID" value="RAS61432.1"/>
    <property type="molecule type" value="Genomic_DNA"/>
</dbReference>
<evidence type="ECO:0000256" key="5">
    <source>
        <dbReference type="ARBA" id="ARBA00022801"/>
    </source>
</evidence>
<keyword evidence="8" id="KW-0564">Palmitate</keyword>
<dbReference type="GO" id="GO:0008234">
    <property type="term" value="F:cysteine-type peptidase activity"/>
    <property type="evidence" value="ECO:0007669"/>
    <property type="project" value="UniProtKB-KW"/>
</dbReference>
<dbReference type="PROSITE" id="PS51257">
    <property type="entry name" value="PROKAR_LIPOPROTEIN"/>
    <property type="match status" value="1"/>
</dbReference>
<dbReference type="GO" id="GO:0006508">
    <property type="term" value="P:proteolysis"/>
    <property type="evidence" value="ECO:0007669"/>
    <property type="project" value="UniProtKB-KW"/>
</dbReference>
<dbReference type="PANTHER" id="PTHR47360:SF3">
    <property type="entry name" value="MUREIN DD-ENDOPEPTIDASE MEPS_MUREIN LD-CARBOXYPEPTIDASE"/>
    <property type="match status" value="1"/>
</dbReference>
<dbReference type="InterPro" id="IPR052062">
    <property type="entry name" value="Murein_DD/LD_carboxypeptidase"/>
</dbReference>
<evidence type="ECO:0000256" key="3">
    <source>
        <dbReference type="ARBA" id="ARBA00022670"/>
    </source>
</evidence>
<dbReference type="AlphaFoldDB" id="A0A329E952"/>
<keyword evidence="5 11" id="KW-0378">Hydrolase</keyword>
<dbReference type="InterPro" id="IPR038765">
    <property type="entry name" value="Papain-like_cys_pep_sf"/>
</dbReference>
<evidence type="ECO:0000313" key="12">
    <source>
        <dbReference type="Proteomes" id="UP000248729"/>
    </source>
</evidence>
<reference evidence="11 12" key="1">
    <citation type="submission" date="2018-06" db="EMBL/GenBank/DDBJ databases">
        <title>Freshwater and sediment microbial communities from various areas in North America, analyzing microbe dynamics in response to fracking.</title>
        <authorList>
            <person name="Lamendella R."/>
        </authorList>
    </citation>
    <scope>NUCLEOTIDE SEQUENCE [LARGE SCALE GENOMIC DNA]</scope>
    <source>
        <strain evidence="11 12">99A</strain>
    </source>
</reference>
<gene>
    <name evidence="11" type="ORF">DET48_11852</name>
</gene>
<dbReference type="SUPFAM" id="SSF54001">
    <property type="entry name" value="Cysteine proteinases"/>
    <property type="match status" value="1"/>
</dbReference>
<organism evidence="11 12">
    <name type="scientific">Vibrio diazotrophicus</name>
    <dbReference type="NCBI Taxonomy" id="685"/>
    <lineage>
        <taxon>Bacteria</taxon>
        <taxon>Pseudomonadati</taxon>
        <taxon>Pseudomonadota</taxon>
        <taxon>Gammaproteobacteria</taxon>
        <taxon>Vibrionales</taxon>
        <taxon>Vibrionaceae</taxon>
        <taxon>Vibrio</taxon>
    </lineage>
</organism>
<name>A0A329E952_VIBDI</name>
<comment type="similarity">
    <text evidence="2">Belongs to the peptidase C40 family.</text>
</comment>